<evidence type="ECO:0000313" key="2">
    <source>
        <dbReference type="EMBL" id="CAL4122797.1"/>
    </source>
</evidence>
<accession>A0AAV2RFG4</accession>
<proteinExistence type="predicted"/>
<dbReference type="Proteomes" id="UP001497623">
    <property type="component" value="Unassembled WGS sequence"/>
</dbReference>
<evidence type="ECO:0008006" key="4">
    <source>
        <dbReference type="Google" id="ProtNLM"/>
    </source>
</evidence>
<evidence type="ECO:0000256" key="1">
    <source>
        <dbReference type="SAM" id="Phobius"/>
    </source>
</evidence>
<protein>
    <recommendedName>
        <fullName evidence="4">Sodefrin-like factor</fullName>
    </recommendedName>
</protein>
<dbReference type="EMBL" id="CAXKWB010020810">
    <property type="protein sequence ID" value="CAL4122797.1"/>
    <property type="molecule type" value="Genomic_DNA"/>
</dbReference>
<keyword evidence="1" id="KW-0812">Transmembrane</keyword>
<organism evidence="2 3">
    <name type="scientific">Meganyctiphanes norvegica</name>
    <name type="common">Northern krill</name>
    <name type="synonym">Thysanopoda norvegica</name>
    <dbReference type="NCBI Taxonomy" id="48144"/>
    <lineage>
        <taxon>Eukaryota</taxon>
        <taxon>Metazoa</taxon>
        <taxon>Ecdysozoa</taxon>
        <taxon>Arthropoda</taxon>
        <taxon>Crustacea</taxon>
        <taxon>Multicrustacea</taxon>
        <taxon>Malacostraca</taxon>
        <taxon>Eumalacostraca</taxon>
        <taxon>Eucarida</taxon>
        <taxon>Euphausiacea</taxon>
        <taxon>Euphausiidae</taxon>
        <taxon>Meganyctiphanes</taxon>
    </lineage>
</organism>
<feature type="transmembrane region" description="Helical" evidence="1">
    <location>
        <begin position="7"/>
        <end position="28"/>
    </location>
</feature>
<name>A0AAV2RFG4_MEGNR</name>
<evidence type="ECO:0000313" key="3">
    <source>
        <dbReference type="Proteomes" id="UP001497623"/>
    </source>
</evidence>
<sequence>RRQQLPGVLIVVATMNIIYLALFTAQFFTGSNALSCYQCQNGNPDLGEYDPDCGQSNYSNNEETTDCEHCKSCWIGVYDNGDVFRSSGGGYDHSDCTTADGYTGCYCTGEKCNKGLCEFCDPDHSTTTIQPSTTTTASPQPTTLSCYSCQNTNPASSFYDEECGNANYNGNKKDCENCKSCWTGVYDSGAVYRSSSNVGEAGDCSTSDGYTACYCADDDCNSELCEYCDPMHTTTPQPTTTPVSGEGVRCYSCLNCPTVDGSTNVIQRPDHNTCSTAIYLTNSMVLRGSSDKSHDNGECIDEGDAFTCFCTGDLCNDDSFNTSILGKDKMIDALKP</sequence>
<feature type="non-terminal residue" evidence="2">
    <location>
        <position position="1"/>
    </location>
</feature>
<reference evidence="2 3" key="1">
    <citation type="submission" date="2024-05" db="EMBL/GenBank/DDBJ databases">
        <authorList>
            <person name="Wallberg A."/>
        </authorList>
    </citation>
    <scope>NUCLEOTIDE SEQUENCE [LARGE SCALE GENOMIC DNA]</scope>
</reference>
<dbReference type="AlphaFoldDB" id="A0AAV2RFG4"/>
<gene>
    <name evidence="2" type="ORF">MNOR_LOCUS23519</name>
</gene>
<keyword evidence="1" id="KW-0472">Membrane</keyword>
<keyword evidence="3" id="KW-1185">Reference proteome</keyword>
<keyword evidence="1" id="KW-1133">Transmembrane helix</keyword>
<comment type="caution">
    <text evidence="2">The sequence shown here is derived from an EMBL/GenBank/DDBJ whole genome shotgun (WGS) entry which is preliminary data.</text>
</comment>